<dbReference type="InterPro" id="IPR001736">
    <property type="entry name" value="PLipase_D/transphosphatidylase"/>
</dbReference>
<evidence type="ECO:0000259" key="1">
    <source>
        <dbReference type="PROSITE" id="PS50035"/>
    </source>
</evidence>
<dbReference type="SUPFAM" id="SSF56024">
    <property type="entry name" value="Phospholipase D/nuclease"/>
    <property type="match status" value="1"/>
</dbReference>
<proteinExistence type="predicted"/>
<keyword evidence="3" id="KW-1185">Reference proteome</keyword>
<name>A0ABP9F4V3_9ACTN</name>
<accession>A0ABP9F4V3</accession>
<evidence type="ECO:0000313" key="3">
    <source>
        <dbReference type="Proteomes" id="UP001501521"/>
    </source>
</evidence>
<reference evidence="3" key="1">
    <citation type="journal article" date="2019" name="Int. J. Syst. Evol. Microbiol.">
        <title>The Global Catalogue of Microorganisms (GCM) 10K type strain sequencing project: providing services to taxonomists for standard genome sequencing and annotation.</title>
        <authorList>
            <consortium name="The Broad Institute Genomics Platform"/>
            <consortium name="The Broad Institute Genome Sequencing Center for Infectious Disease"/>
            <person name="Wu L."/>
            <person name="Ma J."/>
        </authorList>
    </citation>
    <scope>NUCLEOTIDE SEQUENCE [LARGE SCALE GENOMIC DNA]</scope>
    <source>
        <strain evidence="3">JCM 19125</strain>
    </source>
</reference>
<dbReference type="PROSITE" id="PS50035">
    <property type="entry name" value="PLD"/>
    <property type="match status" value="1"/>
</dbReference>
<dbReference type="Pfam" id="PF13091">
    <property type="entry name" value="PLDc_2"/>
    <property type="match status" value="1"/>
</dbReference>
<gene>
    <name evidence="2" type="ORF">GCM10025789_08370</name>
</gene>
<dbReference type="SMART" id="SM00155">
    <property type="entry name" value="PLDc"/>
    <property type="match status" value="1"/>
</dbReference>
<protein>
    <recommendedName>
        <fullName evidence="1">PLD phosphodiesterase domain-containing protein</fullName>
    </recommendedName>
</protein>
<sequence length="249" mass="26644">MSHELRHLGDTLTGTEAGDLATAVSAGRTLTQALQLVQASRRAAVRQAVEEATSAMGAQDPAQLSALLYGIQGAKSRPTEVLPQWTLPGYLADYGDLTSSVGELVRSARSAVTCSTFNFQRSSVLWEALREVAQRGSVSVRVYLDAGAAASNPWTPSATEVAEQLPGAKVFRTTERDGKLVVNHAKFVAVDHQFLIVTSANMSMSAERSNIELGLRVHSEALCEAVEKQLLSAESVLYELMPPSVQTTS</sequence>
<dbReference type="PANTHER" id="PTHR21248">
    <property type="entry name" value="CARDIOLIPIN SYNTHASE"/>
    <property type="match status" value="1"/>
</dbReference>
<dbReference type="InterPro" id="IPR047955">
    <property type="entry name" value="DrmC-like"/>
</dbReference>
<dbReference type="RefSeq" id="WP_345579432.1">
    <property type="nucleotide sequence ID" value="NZ_BAABLV010000013.1"/>
</dbReference>
<organism evidence="2 3">
    <name type="scientific">Tessaracoccus lubricantis</name>
    <dbReference type="NCBI Taxonomy" id="545543"/>
    <lineage>
        <taxon>Bacteria</taxon>
        <taxon>Bacillati</taxon>
        <taxon>Actinomycetota</taxon>
        <taxon>Actinomycetes</taxon>
        <taxon>Propionibacteriales</taxon>
        <taxon>Propionibacteriaceae</taxon>
        <taxon>Tessaracoccus</taxon>
    </lineage>
</organism>
<dbReference type="EMBL" id="BAABLV010000013">
    <property type="protein sequence ID" value="GAA4893512.1"/>
    <property type="molecule type" value="Genomic_DNA"/>
</dbReference>
<dbReference type="Proteomes" id="UP001501521">
    <property type="component" value="Unassembled WGS sequence"/>
</dbReference>
<feature type="domain" description="PLD phosphodiesterase" evidence="1">
    <location>
        <begin position="179"/>
        <end position="206"/>
    </location>
</feature>
<evidence type="ECO:0000313" key="2">
    <source>
        <dbReference type="EMBL" id="GAA4893512.1"/>
    </source>
</evidence>
<dbReference type="NCBIfam" id="NF038319">
    <property type="entry name" value="DISARM_DrmC_I"/>
    <property type="match status" value="1"/>
</dbReference>
<dbReference type="Gene3D" id="3.30.870.10">
    <property type="entry name" value="Endonuclease Chain A"/>
    <property type="match status" value="1"/>
</dbReference>
<dbReference type="InterPro" id="IPR025202">
    <property type="entry name" value="PLD-like_dom"/>
</dbReference>
<dbReference type="PANTHER" id="PTHR21248:SF22">
    <property type="entry name" value="PHOSPHOLIPASE D"/>
    <property type="match status" value="1"/>
</dbReference>
<comment type="caution">
    <text evidence="2">The sequence shown here is derived from an EMBL/GenBank/DDBJ whole genome shotgun (WGS) entry which is preliminary data.</text>
</comment>